<feature type="domain" description="DUF4377" evidence="3">
    <location>
        <begin position="146"/>
        <end position="199"/>
    </location>
</feature>
<protein>
    <submittedName>
        <fullName evidence="4">DUF4377 domain-containing protein</fullName>
    </submittedName>
</protein>
<evidence type="ECO:0000259" key="3">
    <source>
        <dbReference type="Pfam" id="PF14302"/>
    </source>
</evidence>
<comment type="caution">
    <text evidence="4">The sequence shown here is derived from an EMBL/GenBank/DDBJ whole genome shotgun (WGS) entry which is preliminary data.</text>
</comment>
<keyword evidence="1" id="KW-0732">Signal</keyword>
<proteinExistence type="predicted"/>
<dbReference type="Pfam" id="PF03724">
    <property type="entry name" value="META"/>
    <property type="match status" value="1"/>
</dbReference>
<dbReference type="RefSeq" id="WP_063503818.1">
    <property type="nucleotide sequence ID" value="NZ_JAGIBT010000006.1"/>
</dbReference>
<evidence type="ECO:0000256" key="1">
    <source>
        <dbReference type="SAM" id="SignalP"/>
    </source>
</evidence>
<sequence length="219" mass="24391">MKTKTLAVSALMASLLMAPSFAGLTLDNISTDHSVTATVDMDNKSFAITGGCNTVMGGMDINQYDTFIAERNLASTLMACSEPLELMSLRIQSFLNNQPKVVREGNQLFLVGTIEGETRSVYMPLTLDQGSFKDVKAEAYERIFIYVSNEKVPCPNDPNAKCLQIRENKESAWQPYEGTIEGFSAEPGIAYRLRLKAYNKGTKEERWVYDMAVEQEVVE</sequence>
<dbReference type="Pfam" id="PF14302">
    <property type="entry name" value="DUF4377"/>
    <property type="match status" value="1"/>
</dbReference>
<feature type="signal peptide" evidence="1">
    <location>
        <begin position="1"/>
        <end position="22"/>
    </location>
</feature>
<dbReference type="InterPro" id="IPR025485">
    <property type="entry name" value="DUF4377"/>
</dbReference>
<organism evidence="4 5">
    <name type="scientific">Wohlfahrtiimonas chitiniclastica</name>
    <dbReference type="NCBI Taxonomy" id="400946"/>
    <lineage>
        <taxon>Bacteria</taxon>
        <taxon>Pseudomonadati</taxon>
        <taxon>Pseudomonadota</taxon>
        <taxon>Gammaproteobacteria</taxon>
        <taxon>Cardiobacteriales</taxon>
        <taxon>Ignatzschineriaceae</taxon>
        <taxon>Wohlfahrtiimonas</taxon>
    </lineage>
</organism>
<evidence type="ECO:0000259" key="2">
    <source>
        <dbReference type="Pfam" id="PF03724"/>
    </source>
</evidence>
<dbReference type="InterPro" id="IPR005184">
    <property type="entry name" value="DUF306_Meta_HslJ"/>
</dbReference>
<dbReference type="Gene3D" id="2.40.128.270">
    <property type="match status" value="1"/>
</dbReference>
<dbReference type="EMBL" id="JAGIBU010000005">
    <property type="protein sequence ID" value="MBS7824872.1"/>
    <property type="molecule type" value="Genomic_DNA"/>
</dbReference>
<gene>
    <name evidence="4" type="ORF">J7561_06600</name>
</gene>
<dbReference type="AlphaFoldDB" id="A0AB35BZY1"/>
<accession>A0AB35BZY1</accession>
<reference evidence="4" key="1">
    <citation type="submission" date="2021-03" db="EMBL/GenBank/DDBJ databases">
        <title>Identification and antibiotic profiling of Wohlfahrtiimonas chitiniclastica, an underestimated human pathogen.</title>
        <authorList>
            <person name="Kopf A."/>
            <person name="Bunk B."/>
            <person name="Coldewey S."/>
            <person name="Gunzer F."/>
            <person name="Riedel T."/>
            <person name="Schroettner P."/>
        </authorList>
    </citation>
    <scope>NUCLEOTIDE SEQUENCE</scope>
    <source>
        <strain evidence="4">DSM 100917</strain>
    </source>
</reference>
<name>A0AB35BZY1_9GAMM</name>
<feature type="chain" id="PRO_5044303899" evidence="1">
    <location>
        <begin position="23"/>
        <end position="219"/>
    </location>
</feature>
<evidence type="ECO:0000313" key="4">
    <source>
        <dbReference type="EMBL" id="MBS7824872.1"/>
    </source>
</evidence>
<dbReference type="InterPro" id="IPR038670">
    <property type="entry name" value="HslJ-like_sf"/>
</dbReference>
<evidence type="ECO:0000313" key="5">
    <source>
        <dbReference type="Proteomes" id="UP000680020"/>
    </source>
</evidence>
<dbReference type="Proteomes" id="UP000680020">
    <property type="component" value="Unassembled WGS sequence"/>
</dbReference>
<feature type="domain" description="DUF306" evidence="2">
    <location>
        <begin position="37"/>
        <end position="112"/>
    </location>
</feature>